<accession>A0A2J8KRH7</accession>
<dbReference type="AlphaFoldDB" id="A0A2J8KRH7"/>
<dbReference type="EMBL" id="NBAG03000345">
    <property type="protein sequence ID" value="PNI37611.1"/>
    <property type="molecule type" value="Genomic_DNA"/>
</dbReference>
<sequence length="39" mass="4192">MLRRRGSPGMGVHVGAALGALWFCLTADRYQTAGAQLCR</sequence>
<dbReference type="Proteomes" id="UP000236370">
    <property type="component" value="Unassembled WGS sequence"/>
</dbReference>
<comment type="caution">
    <text evidence="1">The sequence shown here is derived from an EMBL/GenBank/DDBJ whole genome shotgun (WGS) entry which is preliminary data.</text>
</comment>
<reference evidence="1 3" key="1">
    <citation type="submission" date="2017-12" db="EMBL/GenBank/DDBJ databases">
        <title>High-resolution comparative analysis of great ape genomes.</title>
        <authorList>
            <person name="Pollen A."/>
            <person name="Hastie A."/>
            <person name="Hormozdiari F."/>
            <person name="Dougherty M."/>
            <person name="Liu R."/>
            <person name="Chaisson M."/>
            <person name="Hoppe E."/>
            <person name="Hill C."/>
            <person name="Pang A."/>
            <person name="Hillier L."/>
            <person name="Baker C."/>
            <person name="Armstrong J."/>
            <person name="Shendure J."/>
            <person name="Paten B."/>
            <person name="Wilson R."/>
            <person name="Chao H."/>
            <person name="Schneider V."/>
            <person name="Ventura M."/>
            <person name="Kronenberg Z."/>
            <person name="Murali S."/>
            <person name="Gordon D."/>
            <person name="Cantsilieris S."/>
            <person name="Munson K."/>
            <person name="Nelson B."/>
            <person name="Raja A."/>
            <person name="Underwood J."/>
            <person name="Diekhans M."/>
            <person name="Fiddes I."/>
            <person name="Haussler D."/>
            <person name="Eichler E."/>
        </authorList>
    </citation>
    <scope>NUCLEOTIDE SEQUENCE [LARGE SCALE GENOMIC DNA]</scope>
    <source>
        <strain evidence="1">Yerkes chimp pedigree #C0471</strain>
        <tissue evidence="1">Blood</tissue>
    </source>
</reference>
<feature type="non-terminal residue" evidence="1">
    <location>
        <position position="39"/>
    </location>
</feature>
<evidence type="ECO:0000313" key="1">
    <source>
        <dbReference type="EMBL" id="PNI37607.1"/>
    </source>
</evidence>
<proteinExistence type="predicted"/>
<evidence type="ECO:0000313" key="3">
    <source>
        <dbReference type="Proteomes" id="UP000236370"/>
    </source>
</evidence>
<gene>
    <name evidence="1" type="ORF">CK820_G0036573</name>
</gene>
<organism evidence="1 3">
    <name type="scientific">Pan troglodytes</name>
    <name type="common">Chimpanzee</name>
    <dbReference type="NCBI Taxonomy" id="9598"/>
    <lineage>
        <taxon>Eukaryota</taxon>
        <taxon>Metazoa</taxon>
        <taxon>Chordata</taxon>
        <taxon>Craniata</taxon>
        <taxon>Vertebrata</taxon>
        <taxon>Euteleostomi</taxon>
        <taxon>Mammalia</taxon>
        <taxon>Eutheria</taxon>
        <taxon>Euarchontoglires</taxon>
        <taxon>Primates</taxon>
        <taxon>Haplorrhini</taxon>
        <taxon>Catarrhini</taxon>
        <taxon>Hominidae</taxon>
        <taxon>Pan</taxon>
    </lineage>
</organism>
<evidence type="ECO:0000313" key="2">
    <source>
        <dbReference type="EMBL" id="PNI37611.1"/>
    </source>
</evidence>
<name>A0A2J8KRH7_PANTR</name>
<dbReference type="EMBL" id="NBAG03000345">
    <property type="protein sequence ID" value="PNI37607.1"/>
    <property type="molecule type" value="Genomic_DNA"/>
</dbReference>
<protein>
    <submittedName>
        <fullName evidence="2">CD276 isoform 12</fullName>
    </submittedName>
    <submittedName>
        <fullName evidence="1">CD276 isoform 8</fullName>
    </submittedName>
</protein>